<evidence type="ECO:0000256" key="1">
    <source>
        <dbReference type="ARBA" id="ARBA00004598"/>
    </source>
</evidence>
<comment type="similarity">
    <text evidence="3">Belongs to the RTX prokaryotic toxin (TC 1.C.11) family.</text>
</comment>
<gene>
    <name evidence="19" type="ORF">C5N92_07550</name>
</gene>
<keyword evidence="13" id="KW-0843">Virulence</keyword>
<keyword evidence="4" id="KW-1032">Host cell membrane</keyword>
<keyword evidence="20" id="KW-1185">Reference proteome</keyword>
<dbReference type="InterPro" id="IPR003995">
    <property type="entry name" value="RTX_toxin_determinant-A"/>
</dbReference>
<feature type="region of interest" description="Disordered" evidence="16">
    <location>
        <begin position="762"/>
        <end position="805"/>
    </location>
</feature>
<dbReference type="RefSeq" id="WP_111750239.1">
    <property type="nucleotide sequence ID" value="NZ_PTPX01000014.1"/>
</dbReference>
<dbReference type="Pfam" id="PF02382">
    <property type="entry name" value="RTX"/>
    <property type="match status" value="1"/>
</dbReference>
<accession>A0A328BYN9</accession>
<keyword evidence="14" id="KW-0472">Membrane</keyword>
<keyword evidence="10" id="KW-0204">Cytolysis</keyword>
<evidence type="ECO:0000256" key="4">
    <source>
        <dbReference type="ARBA" id="ARBA00022511"/>
    </source>
</evidence>
<evidence type="ECO:0000256" key="11">
    <source>
        <dbReference type="ARBA" id="ARBA00022870"/>
    </source>
</evidence>
<dbReference type="GO" id="GO:0005576">
    <property type="term" value="C:extracellular region"/>
    <property type="evidence" value="ECO:0007669"/>
    <property type="project" value="UniProtKB-SubCell"/>
</dbReference>
<feature type="domain" description="RTX pore-forming" evidence="17">
    <location>
        <begin position="299"/>
        <end position="606"/>
    </location>
</feature>
<dbReference type="PRINTS" id="PR00313">
    <property type="entry name" value="CABNDNGRPT"/>
</dbReference>
<comment type="caution">
    <text evidence="19">The sequence shown here is derived from an EMBL/GenBank/DDBJ whole genome shotgun (WGS) entry which is preliminary data.</text>
</comment>
<dbReference type="InterPro" id="IPR018511">
    <property type="entry name" value="Hemolysin-typ_Ca-bd_CS"/>
</dbReference>
<dbReference type="PRINTS" id="PR01488">
    <property type="entry name" value="RTXTOXINA"/>
</dbReference>
<evidence type="ECO:0000256" key="7">
    <source>
        <dbReference type="ARBA" id="ARBA00022692"/>
    </source>
</evidence>
<dbReference type="SUPFAM" id="SSF51120">
    <property type="entry name" value="beta-Roll"/>
    <property type="match status" value="1"/>
</dbReference>
<keyword evidence="7" id="KW-0812">Transmembrane</keyword>
<protein>
    <submittedName>
        <fullName evidence="19">RTX toxin hemolysin A</fullName>
    </submittedName>
</protein>
<evidence type="ECO:0000256" key="2">
    <source>
        <dbReference type="ARBA" id="ARBA00004613"/>
    </source>
</evidence>
<dbReference type="EMBL" id="PTPX01000014">
    <property type="protein sequence ID" value="RAL18557.1"/>
    <property type="molecule type" value="Genomic_DNA"/>
</dbReference>
<dbReference type="Pfam" id="PF00353">
    <property type="entry name" value="HemolysinCabind"/>
    <property type="match status" value="4"/>
</dbReference>
<reference evidence="20" key="1">
    <citation type="submission" date="2018-02" db="EMBL/GenBank/DDBJ databases">
        <title>Glaesserella australis sp. nov., isolated from the lungs of pigs.</title>
        <authorList>
            <person name="Turni C."/>
            <person name="Christensen H."/>
        </authorList>
    </citation>
    <scope>NUCLEOTIDE SEQUENCE [LARGE SCALE GENOMIC DNA]</scope>
    <source>
        <strain evidence="20">HS4635</strain>
    </source>
</reference>
<organism evidence="19 20">
    <name type="scientific">Glaesserella australis</name>
    <dbReference type="NCBI Taxonomy" id="2094024"/>
    <lineage>
        <taxon>Bacteria</taxon>
        <taxon>Pseudomonadati</taxon>
        <taxon>Pseudomonadota</taxon>
        <taxon>Gammaproteobacteria</taxon>
        <taxon>Pasteurellales</taxon>
        <taxon>Pasteurellaceae</taxon>
        <taxon>Glaesserella</taxon>
    </lineage>
</organism>
<evidence type="ECO:0000256" key="12">
    <source>
        <dbReference type="ARBA" id="ARBA00022989"/>
    </source>
</evidence>
<dbReference type="InterPro" id="IPR018504">
    <property type="entry name" value="RTX_pore_form"/>
</dbReference>
<dbReference type="GO" id="GO:0005509">
    <property type="term" value="F:calcium ion binding"/>
    <property type="evidence" value="ECO:0007669"/>
    <property type="project" value="InterPro"/>
</dbReference>
<evidence type="ECO:0000313" key="19">
    <source>
        <dbReference type="EMBL" id="RAL18557.1"/>
    </source>
</evidence>
<evidence type="ECO:0000256" key="15">
    <source>
        <dbReference type="ARBA" id="ARBA00023288"/>
    </source>
</evidence>
<evidence type="ECO:0000256" key="13">
    <source>
        <dbReference type="ARBA" id="ARBA00023026"/>
    </source>
</evidence>
<dbReference type="InterPro" id="IPR050557">
    <property type="entry name" value="RTX_toxin/Mannuronan_C5-epim"/>
</dbReference>
<dbReference type="Pfam" id="PF08339">
    <property type="entry name" value="RTX_C"/>
    <property type="match status" value="1"/>
</dbReference>
<keyword evidence="8" id="KW-0677">Repeat</keyword>
<keyword evidence="6" id="KW-0800">Toxin</keyword>
<keyword evidence="15" id="KW-0449">Lipoprotein</keyword>
<dbReference type="InterPro" id="IPR011049">
    <property type="entry name" value="Serralysin-like_metalloprot_C"/>
</dbReference>
<dbReference type="PROSITE" id="PS00330">
    <property type="entry name" value="HEMOLYSIN_CALCIUM"/>
    <property type="match status" value="2"/>
</dbReference>
<comment type="subcellular location">
    <subcellularLocation>
        <location evidence="1">Host cell membrane</location>
        <topology evidence="1">Multi-pass membrane protein</topology>
    </subcellularLocation>
    <subcellularLocation>
        <location evidence="2">Secreted</location>
    </subcellularLocation>
</comment>
<dbReference type="AlphaFoldDB" id="A0A328BYN9"/>
<evidence type="ECO:0000259" key="18">
    <source>
        <dbReference type="Pfam" id="PF08339"/>
    </source>
</evidence>
<dbReference type="Proteomes" id="UP000248689">
    <property type="component" value="Unassembled WGS sequence"/>
</dbReference>
<dbReference type="NCBIfam" id="NF033943">
    <property type="entry name" value="RTX_toxin"/>
    <property type="match status" value="1"/>
</dbReference>
<evidence type="ECO:0000256" key="5">
    <source>
        <dbReference type="ARBA" id="ARBA00022525"/>
    </source>
</evidence>
<evidence type="ECO:0000256" key="3">
    <source>
        <dbReference type="ARBA" id="ARBA00005918"/>
    </source>
</evidence>
<evidence type="ECO:0000259" key="17">
    <source>
        <dbReference type="Pfam" id="PF02382"/>
    </source>
</evidence>
<dbReference type="PANTHER" id="PTHR38340:SF1">
    <property type="entry name" value="S-LAYER PROTEIN"/>
    <property type="match status" value="1"/>
</dbReference>
<evidence type="ECO:0000256" key="10">
    <source>
        <dbReference type="ARBA" id="ARBA00022852"/>
    </source>
</evidence>
<feature type="domain" description="RTX C-terminal" evidence="18">
    <location>
        <begin position="886"/>
        <end position="994"/>
    </location>
</feature>
<evidence type="ECO:0000256" key="9">
    <source>
        <dbReference type="ARBA" id="ARBA00022837"/>
    </source>
</evidence>
<dbReference type="PANTHER" id="PTHR38340">
    <property type="entry name" value="S-LAYER PROTEIN"/>
    <property type="match status" value="1"/>
</dbReference>
<dbReference type="GO" id="GO:0090729">
    <property type="term" value="F:toxin activity"/>
    <property type="evidence" value="ECO:0007669"/>
    <property type="project" value="UniProtKB-KW"/>
</dbReference>
<evidence type="ECO:0000256" key="14">
    <source>
        <dbReference type="ARBA" id="ARBA00023136"/>
    </source>
</evidence>
<evidence type="ECO:0000313" key="20">
    <source>
        <dbReference type="Proteomes" id="UP000248689"/>
    </source>
</evidence>
<keyword evidence="11" id="KW-1043">Host membrane</keyword>
<dbReference type="GO" id="GO:0031640">
    <property type="term" value="P:killing of cells of another organism"/>
    <property type="evidence" value="ECO:0007669"/>
    <property type="project" value="UniProtKB-KW"/>
</dbReference>
<keyword evidence="12" id="KW-1133">Transmembrane helix</keyword>
<dbReference type="InterPro" id="IPR013550">
    <property type="entry name" value="RTX_C"/>
</dbReference>
<sequence length="1062" mass="113773">MSTWSSMLSDLKKQAEIAKQQAKKGYNVTKNGLQYGVSQAKLQALAAGKATQKLGNRLVLAIPKDYDGNLGNGLFDLVKAAEELGIQVQYVDRNDLEIAHKSLGVADQFLGLTERGLTLFLPQLDKFLKDHSKISNVVGSSTGETIDKLAKGQAVISGIQSVLGTVLAGINLNEAIISGGSELELAKAGVALTSELVSNIAKGTATVEAFTEQIQNFGKLVENAKGLGGVGRQLQQISGSALTKTGLGLDIISSLLSGVTASFALADKNASTGTRVAAGFELSNQVIGGITKAVSSYILAQRLAAGLSTTGPAAALIASSISLAISPLAFLRVADNFNRSKEISEFAERFKKLGYEGDKLLSEFYHEAGTIDASITTISTALSAIAAGTAAASAGALVGAPITLLVTGITGLISGILEFSKQPMLDHVASKLGSKIDEWEKKYGKNYFENGYDARHKAFLEDSFSLLSSFNKQYETERAVLITQQRWDEYIGELAGITSKGDKISSGKAYVDYFAEGKLLEKKPDDFEKVVFDPTQGKIDISNSQTSTLLKFVTPLLTPGTESRERTQTGKYEYVTKLVVNGVNQWSVNGVKNKGAVYDYTNLIQHAHISSSVARGEEYREVRLTSHLGHGNDKVFLAAGSSEIHAGQGHDVVYYDKTDTGLLVVDGTKSTEQGRYSVTRELSGATKILREVVKKQKSSVGKREETLEYRDYELTQSGNSNLKAQDELHSVEEVIGSNHRDEFKGSKFRDIFHGAEDDDLLHGNDGDDILHGDKGNDELRGDSGDDQLYGGEGDDKLLGGNGNNYLSGGDGNDELQVFGYGSNVLRGGKGDDKLYGGAGADLLEGGEGNDYLEGGEGSDFYIYRSASGQHTIYDQGKASDSDKLYLSDISFDSLSIKRVNNNLEFRNHSNGSNLLTVKDWFIAGNNHNHKIEKIIDKNGRQLTAESLEASLNNKDSLLHNAIKDQNESNLASIKNELSKIISSAGNFGLAKRTEKEIVSVANEFDEFSRINTTPSASLNNDVSKIVSSASTFTSSHVAGTGLGLMSSTNVNSVILSSLARAA</sequence>
<evidence type="ECO:0000256" key="8">
    <source>
        <dbReference type="ARBA" id="ARBA00022737"/>
    </source>
</evidence>
<evidence type="ECO:0000256" key="6">
    <source>
        <dbReference type="ARBA" id="ARBA00022656"/>
    </source>
</evidence>
<keyword evidence="9" id="KW-0106">Calcium</keyword>
<dbReference type="OrthoDB" id="5664974at2"/>
<keyword evidence="5" id="KW-0964">Secreted</keyword>
<name>A0A328BYN9_9PAST</name>
<dbReference type="Gene3D" id="2.150.10.10">
    <property type="entry name" value="Serralysin-like metalloprotease, C-terminal"/>
    <property type="match status" value="3"/>
</dbReference>
<feature type="compositionally biased region" description="Basic and acidic residues" evidence="16">
    <location>
        <begin position="762"/>
        <end position="783"/>
    </location>
</feature>
<evidence type="ECO:0000256" key="16">
    <source>
        <dbReference type="SAM" id="MobiDB-lite"/>
    </source>
</evidence>
<dbReference type="InterPro" id="IPR001343">
    <property type="entry name" value="Hemolysn_Ca-bd"/>
</dbReference>
<dbReference type="GO" id="GO:0015267">
    <property type="term" value="F:channel activity"/>
    <property type="evidence" value="ECO:0007669"/>
    <property type="project" value="InterPro"/>
</dbReference>
<proteinExistence type="inferred from homology"/>
<dbReference type="GO" id="GO:0020002">
    <property type="term" value="C:host cell plasma membrane"/>
    <property type="evidence" value="ECO:0007669"/>
    <property type="project" value="UniProtKB-SubCell"/>
</dbReference>